<dbReference type="PANTHER" id="PTHR43707:SF6">
    <property type="entry name" value="ATP PHOSPHORIBOSYLTRANSFERASE REGULATORY SUBUNIT"/>
    <property type="match status" value="1"/>
</dbReference>
<dbReference type="InterPro" id="IPR004516">
    <property type="entry name" value="HisRS/HisZ"/>
</dbReference>
<dbReference type="Pfam" id="PF13393">
    <property type="entry name" value="tRNA-synt_His"/>
    <property type="match status" value="1"/>
</dbReference>
<keyword evidence="5" id="KW-1185">Reference proteome</keyword>
<feature type="binding site" evidence="2">
    <location>
        <begin position="273"/>
        <end position="274"/>
    </location>
    <ligand>
        <name>L-histidine</name>
        <dbReference type="ChEBI" id="CHEBI:57595"/>
    </ligand>
</feature>
<comment type="caution">
    <text evidence="4">The sequence shown here is derived from an EMBL/GenBank/DDBJ whole genome shotgun (WGS) entry which is preliminary data.</text>
</comment>
<feature type="domain" description="Class II Histidinyl-tRNA synthetase (HisRS)-like catalytic core" evidence="3">
    <location>
        <begin position="33"/>
        <end position="317"/>
    </location>
</feature>
<name>A0A8J3ANR7_9BACI</name>
<dbReference type="GO" id="GO:0000105">
    <property type="term" value="P:L-histidine biosynthetic process"/>
    <property type="evidence" value="ECO:0007669"/>
    <property type="project" value="UniProtKB-KW"/>
</dbReference>
<dbReference type="SUPFAM" id="SSF55681">
    <property type="entry name" value="Class II aaRS and biotin synthetases"/>
    <property type="match status" value="1"/>
</dbReference>
<dbReference type="Gene3D" id="3.30.930.10">
    <property type="entry name" value="Bira Bifunctional Protein, Domain 2"/>
    <property type="match status" value="1"/>
</dbReference>
<dbReference type="GO" id="GO:0006427">
    <property type="term" value="P:histidyl-tRNA aminoacylation"/>
    <property type="evidence" value="ECO:0007669"/>
    <property type="project" value="TreeGrafter"/>
</dbReference>
<dbReference type="PANTHER" id="PTHR43707">
    <property type="entry name" value="HISTIDYL-TRNA SYNTHETASE"/>
    <property type="match status" value="1"/>
</dbReference>
<feature type="binding site" evidence="2">
    <location>
        <position position="136"/>
    </location>
    <ligand>
        <name>L-histidine</name>
        <dbReference type="ChEBI" id="CHEBI:57595"/>
    </ligand>
</feature>
<dbReference type="InterPro" id="IPR045864">
    <property type="entry name" value="aa-tRNA-synth_II/BPL/LPL"/>
</dbReference>
<feature type="binding site" evidence="2">
    <location>
        <begin position="92"/>
        <end position="94"/>
    </location>
    <ligand>
        <name>L-histidine</name>
        <dbReference type="ChEBI" id="CHEBI:57595"/>
    </ligand>
</feature>
<organism evidence="4 5">
    <name type="scientific">Gottfriedia solisilvae</name>
    <dbReference type="NCBI Taxonomy" id="1516104"/>
    <lineage>
        <taxon>Bacteria</taxon>
        <taxon>Bacillati</taxon>
        <taxon>Bacillota</taxon>
        <taxon>Bacilli</taxon>
        <taxon>Bacillales</taxon>
        <taxon>Bacillaceae</taxon>
        <taxon>Gottfriedia</taxon>
    </lineage>
</organism>
<dbReference type="GO" id="GO:0004821">
    <property type="term" value="F:histidine-tRNA ligase activity"/>
    <property type="evidence" value="ECO:0007669"/>
    <property type="project" value="TreeGrafter"/>
</dbReference>
<dbReference type="GO" id="GO:0140096">
    <property type="term" value="F:catalytic activity, acting on a protein"/>
    <property type="evidence" value="ECO:0007669"/>
    <property type="project" value="UniProtKB-ARBA"/>
</dbReference>
<dbReference type="GO" id="GO:0005737">
    <property type="term" value="C:cytoplasm"/>
    <property type="evidence" value="ECO:0007669"/>
    <property type="project" value="InterPro"/>
</dbReference>
<dbReference type="InterPro" id="IPR041715">
    <property type="entry name" value="HisRS-like_core"/>
</dbReference>
<proteinExistence type="predicted"/>
<dbReference type="EMBL" id="BMHB01000001">
    <property type="protein sequence ID" value="GGI14036.1"/>
    <property type="molecule type" value="Genomic_DNA"/>
</dbReference>
<dbReference type="Proteomes" id="UP000626244">
    <property type="component" value="Unassembled WGS sequence"/>
</dbReference>
<evidence type="ECO:0000259" key="3">
    <source>
        <dbReference type="Pfam" id="PF13393"/>
    </source>
</evidence>
<dbReference type="GO" id="GO:0016757">
    <property type="term" value="F:glycosyltransferase activity"/>
    <property type="evidence" value="ECO:0007669"/>
    <property type="project" value="UniProtKB-KW"/>
</dbReference>
<dbReference type="PIRSF" id="PIRSF001549">
    <property type="entry name" value="His-tRNA_synth"/>
    <property type="match status" value="1"/>
</dbReference>
<keyword evidence="1" id="KW-0028">Amino-acid biosynthesis</keyword>
<keyword evidence="4" id="KW-0328">Glycosyltransferase</keyword>
<sequence length="328" mass="38137">MPEGHAGINLYGLFIFPERGSEKVNGKLLQALKSYEYKRKMEDYVIDRGYIPFEPQVFEEFEHFAIQNPRLPREELVVLLSGKQQILLLRPDITSALMKEIYPIALKEEKCKIFYQSIVYRNNEEGIKEINQFGIENFGEINESTEIEIIVMAIDLLSKQPFILEIGHTGFLEGLFNECDLSKEQKNLVKRLIYLKNSDELKIWSEKTILPKEVKRVLNELFNLQGKGKEISSLLTSCILNKQMDDAVHKILRLQEISPNIHVDFSIINELDYYDGIVFKGYYDRLNKEVLRGGRYKVLSEDSEKMMDAIGFSIDTNAWIECQEVAYK</sequence>
<feature type="binding site" evidence="2">
    <location>
        <position position="132"/>
    </location>
    <ligand>
        <name>L-histidine</name>
        <dbReference type="ChEBI" id="CHEBI:57595"/>
    </ligand>
</feature>
<reference evidence="5" key="1">
    <citation type="journal article" date="2019" name="Int. J. Syst. Evol. Microbiol.">
        <title>The Global Catalogue of Microorganisms (GCM) 10K type strain sequencing project: providing services to taxonomists for standard genome sequencing and annotation.</title>
        <authorList>
            <consortium name="The Broad Institute Genomics Platform"/>
            <consortium name="The Broad Institute Genome Sequencing Center for Infectious Disease"/>
            <person name="Wu L."/>
            <person name="Ma J."/>
        </authorList>
    </citation>
    <scope>NUCLEOTIDE SEQUENCE [LARGE SCALE GENOMIC DNA]</scope>
    <source>
        <strain evidence="5">CGMCC 1.14993</strain>
    </source>
</reference>
<keyword evidence="4" id="KW-0808">Transferase</keyword>
<evidence type="ECO:0000313" key="5">
    <source>
        <dbReference type="Proteomes" id="UP000626244"/>
    </source>
</evidence>
<keyword evidence="1" id="KW-0368">Histidine biosynthesis</keyword>
<evidence type="ECO:0000313" key="4">
    <source>
        <dbReference type="EMBL" id="GGI14036.1"/>
    </source>
</evidence>
<evidence type="ECO:0000256" key="2">
    <source>
        <dbReference type="PIRSR" id="PIRSR001549-1"/>
    </source>
</evidence>
<dbReference type="AlphaFoldDB" id="A0A8J3ANR7"/>
<evidence type="ECO:0000256" key="1">
    <source>
        <dbReference type="ARBA" id="ARBA00023102"/>
    </source>
</evidence>
<protein>
    <submittedName>
        <fullName evidence="4">ATP phosphoribosyltransferase regulatory subunit</fullName>
    </submittedName>
</protein>
<accession>A0A8J3ANR7</accession>
<feature type="binding site" evidence="2">
    <location>
        <position position="121"/>
    </location>
    <ligand>
        <name>L-histidine</name>
        <dbReference type="ChEBI" id="CHEBI:57595"/>
    </ligand>
</feature>
<gene>
    <name evidence="4" type="primary">hisZ</name>
    <name evidence="4" type="ORF">GCM10007380_20930</name>
</gene>